<dbReference type="OrthoDB" id="332676at2"/>
<evidence type="ECO:0000256" key="2">
    <source>
        <dbReference type="PIRSR" id="PIRSR005211-1"/>
    </source>
</evidence>
<organism evidence="4 5">
    <name type="scientific">Ahniella affigens</name>
    <dbReference type="NCBI Taxonomy" id="2021234"/>
    <lineage>
        <taxon>Bacteria</taxon>
        <taxon>Pseudomonadati</taxon>
        <taxon>Pseudomonadota</taxon>
        <taxon>Gammaproteobacteria</taxon>
        <taxon>Lysobacterales</taxon>
        <taxon>Rhodanobacteraceae</taxon>
        <taxon>Ahniella</taxon>
    </lineage>
</organism>
<sequence>MTRPNSEPERFAPKGWLRNPHVQSVLASSGLRRFVFRDRISPLLASSKEEMLDVGEAKLVAYLNLPAQAPRALVVLIHGWEGSVHSTYMLCLGSWLLARGFAVYRLNLRDHGDTHHLNEGIFHSNRLNEVVQAVKLMGQRFPNLPLVMGGYSLGGNFALRVARAAPEAGIPVDYVFAVCPAIHPPHVLTALESGPSIYHDYFMRKWRQSLMLKQRHFPEAYDFGWAIKSDMRHLTTGLVQRYTDYQSLDEYLNAYSIADDRLAGIQADGVILTSEDDPVCPVADFRNLKLPAQLELFIERYGGHCGFVRDFSLDSYAERFISLRLKARYPSLGDASPR</sequence>
<dbReference type="KEGG" id="xba:C7S18_19105"/>
<reference evidence="4 5" key="2">
    <citation type="submission" date="2018-03" db="EMBL/GenBank/DDBJ databases">
        <authorList>
            <person name="Keele B.F."/>
        </authorList>
    </citation>
    <scope>NUCLEOTIDE SEQUENCE [LARGE SCALE GENOMIC DNA]</scope>
    <source>
        <strain evidence="4 5">D13</strain>
    </source>
</reference>
<dbReference type="RefSeq" id="WP_106893066.1">
    <property type="nucleotide sequence ID" value="NZ_CP027860.1"/>
</dbReference>
<dbReference type="PANTHER" id="PTHR10794">
    <property type="entry name" value="ABHYDROLASE DOMAIN-CONTAINING PROTEIN"/>
    <property type="match status" value="1"/>
</dbReference>
<dbReference type="GO" id="GO:0047372">
    <property type="term" value="F:monoacylglycerol lipase activity"/>
    <property type="evidence" value="ECO:0007669"/>
    <property type="project" value="TreeGrafter"/>
</dbReference>
<dbReference type="Gene3D" id="3.40.50.1820">
    <property type="entry name" value="alpha/beta hydrolase"/>
    <property type="match status" value="1"/>
</dbReference>
<evidence type="ECO:0000259" key="3">
    <source>
        <dbReference type="Pfam" id="PF12146"/>
    </source>
</evidence>
<dbReference type="Pfam" id="PF12146">
    <property type="entry name" value="Hydrolase_4"/>
    <property type="match status" value="1"/>
</dbReference>
<dbReference type="EMBL" id="CP027860">
    <property type="protein sequence ID" value="AVP99146.1"/>
    <property type="molecule type" value="Genomic_DNA"/>
</dbReference>
<dbReference type="SUPFAM" id="SSF53474">
    <property type="entry name" value="alpha/beta-Hydrolases"/>
    <property type="match status" value="1"/>
</dbReference>
<dbReference type="InterPro" id="IPR012020">
    <property type="entry name" value="ABHD4"/>
</dbReference>
<accession>A0A2P1PWD2</accession>
<dbReference type="InterPro" id="IPR050960">
    <property type="entry name" value="AB_hydrolase_4_sf"/>
</dbReference>
<protein>
    <submittedName>
        <fullName evidence="4">Alpha/beta hydrolase</fullName>
    </submittedName>
</protein>
<dbReference type="PIRSF" id="PIRSF005211">
    <property type="entry name" value="Ab_hydro_YheT"/>
    <property type="match status" value="1"/>
</dbReference>
<gene>
    <name evidence="4" type="ORF">C7S18_19105</name>
</gene>
<feature type="domain" description="Serine aminopeptidase S33" evidence="3">
    <location>
        <begin position="69"/>
        <end position="285"/>
    </location>
</feature>
<dbReference type="AlphaFoldDB" id="A0A2P1PWD2"/>
<name>A0A2P1PWD2_9GAMM</name>
<reference evidence="4 5" key="1">
    <citation type="submission" date="2018-03" db="EMBL/GenBank/DDBJ databases">
        <title>Ahniella affigens gen. nov., sp. nov., a gammaproteobacterium isolated from sandy soil near a stream.</title>
        <authorList>
            <person name="Ko Y."/>
            <person name="Kim J.-H."/>
        </authorList>
    </citation>
    <scope>NUCLEOTIDE SEQUENCE [LARGE SCALE GENOMIC DNA]</scope>
    <source>
        <strain evidence="4 5">D13</strain>
    </source>
</reference>
<comment type="similarity">
    <text evidence="1">Belongs to the AB hydrolase superfamily. AB hydrolase 4 family.</text>
</comment>
<keyword evidence="4" id="KW-0378">Hydrolase</keyword>
<dbReference type="Proteomes" id="UP000241074">
    <property type="component" value="Chromosome"/>
</dbReference>
<feature type="active site" description="Charge relay system" evidence="2">
    <location>
        <position position="304"/>
    </location>
</feature>
<dbReference type="PANTHER" id="PTHR10794:SF63">
    <property type="entry name" value="ALPHA_BETA HYDROLASE 1, ISOFORM A"/>
    <property type="match status" value="1"/>
</dbReference>
<evidence type="ECO:0000313" key="5">
    <source>
        <dbReference type="Proteomes" id="UP000241074"/>
    </source>
</evidence>
<proteinExistence type="inferred from homology"/>
<feature type="active site" description="Charge relay system" evidence="2">
    <location>
        <position position="152"/>
    </location>
</feature>
<evidence type="ECO:0000313" key="4">
    <source>
        <dbReference type="EMBL" id="AVP99146.1"/>
    </source>
</evidence>
<dbReference type="InterPro" id="IPR029058">
    <property type="entry name" value="AB_hydrolase_fold"/>
</dbReference>
<keyword evidence="5" id="KW-1185">Reference proteome</keyword>
<dbReference type="GO" id="GO:0034338">
    <property type="term" value="F:short-chain carboxylesterase activity"/>
    <property type="evidence" value="ECO:0007669"/>
    <property type="project" value="TreeGrafter"/>
</dbReference>
<dbReference type="InterPro" id="IPR022742">
    <property type="entry name" value="Hydrolase_4"/>
</dbReference>
<evidence type="ECO:0000256" key="1">
    <source>
        <dbReference type="ARBA" id="ARBA00010884"/>
    </source>
</evidence>
<feature type="active site" description="Charge relay system" evidence="2">
    <location>
        <position position="277"/>
    </location>
</feature>